<sequence>MTPPRLRRVRDAEAVARAAAEELVLAAARAVAARGAFTLALAGGTTPRRLYALLAAEPFRGRVPWDRTQVFFGDERPVPPDHPDSNYRMAREALLDHVPVAGVHRIRGEDPAAAERYEEELRRWFGIPPGGAPPRLDLALLGLGADGHTASLFPGSLALDERVRWVVSPFVARLGSRRTTLTLPVLDRARAVIFLVSGGEKAPALARALAPAPGDEPLPAARVQPAGGALWIADHAAAAGPGGPWPA</sequence>
<organism evidence="9 10">
    <name type="scientific">Anaeromyxobacter paludicola</name>
    <dbReference type="NCBI Taxonomy" id="2918171"/>
    <lineage>
        <taxon>Bacteria</taxon>
        <taxon>Pseudomonadati</taxon>
        <taxon>Myxococcota</taxon>
        <taxon>Myxococcia</taxon>
        <taxon>Myxococcales</taxon>
        <taxon>Cystobacterineae</taxon>
        <taxon>Anaeromyxobacteraceae</taxon>
        <taxon>Anaeromyxobacter</taxon>
    </lineage>
</organism>
<evidence type="ECO:0000256" key="3">
    <source>
        <dbReference type="ARBA" id="ARBA00004961"/>
    </source>
</evidence>
<dbReference type="RefSeq" id="WP_248342427.1">
    <property type="nucleotide sequence ID" value="NZ_AP025592.1"/>
</dbReference>
<protein>
    <recommendedName>
        <fullName evidence="6 7">6-phosphogluconolactonase</fullName>
        <shortName evidence="7">6PGL</shortName>
        <ecNumber evidence="5 7">3.1.1.31</ecNumber>
    </recommendedName>
</protein>
<dbReference type="PANTHER" id="PTHR11054:SF0">
    <property type="entry name" value="6-PHOSPHOGLUCONOLACTONASE"/>
    <property type="match status" value="1"/>
</dbReference>
<comment type="similarity">
    <text evidence="4 7">Belongs to the glucosamine/galactosamine-6-phosphate isomerase family. 6-phosphogluconolactonase subfamily.</text>
</comment>
<dbReference type="Gene3D" id="3.40.50.1360">
    <property type="match status" value="1"/>
</dbReference>
<dbReference type="NCBIfam" id="TIGR01198">
    <property type="entry name" value="pgl"/>
    <property type="match status" value="1"/>
</dbReference>
<dbReference type="EMBL" id="AP025592">
    <property type="protein sequence ID" value="BDG10032.1"/>
    <property type="molecule type" value="Genomic_DNA"/>
</dbReference>
<feature type="domain" description="Glucosamine/galactosamine-6-phosphate isomerase" evidence="8">
    <location>
        <begin position="11"/>
        <end position="229"/>
    </location>
</feature>
<reference evidence="10" key="1">
    <citation type="journal article" date="2022" name="Int. J. Syst. Evol. Microbiol.">
        <title>Anaeromyxobacter oryzae sp. nov., Anaeromyxobacter diazotrophicus sp. nov. and Anaeromyxobacter paludicola sp. nov., isolated from paddy soils.</title>
        <authorList>
            <person name="Itoh H."/>
            <person name="Xu Z."/>
            <person name="Mise K."/>
            <person name="Masuda Y."/>
            <person name="Ushijima N."/>
            <person name="Hayakawa C."/>
            <person name="Shiratori Y."/>
            <person name="Senoo K."/>
        </authorList>
    </citation>
    <scope>NUCLEOTIDE SEQUENCE [LARGE SCALE GENOMIC DNA]</scope>
    <source>
        <strain evidence="10">Red630</strain>
    </source>
</reference>
<evidence type="ECO:0000256" key="4">
    <source>
        <dbReference type="ARBA" id="ARBA00010662"/>
    </source>
</evidence>
<comment type="catalytic activity">
    <reaction evidence="1 7">
        <text>6-phospho-D-glucono-1,5-lactone + H2O = 6-phospho-D-gluconate + H(+)</text>
        <dbReference type="Rhea" id="RHEA:12556"/>
        <dbReference type="ChEBI" id="CHEBI:15377"/>
        <dbReference type="ChEBI" id="CHEBI:15378"/>
        <dbReference type="ChEBI" id="CHEBI:57955"/>
        <dbReference type="ChEBI" id="CHEBI:58759"/>
        <dbReference type="EC" id="3.1.1.31"/>
    </reaction>
</comment>
<dbReference type="InterPro" id="IPR039104">
    <property type="entry name" value="6PGL"/>
</dbReference>
<keyword evidence="10" id="KW-1185">Reference proteome</keyword>
<comment type="pathway">
    <text evidence="3 7">Carbohydrate degradation; pentose phosphate pathway; D-ribulose 5-phosphate from D-glucose 6-phosphate (oxidative stage): step 2/3.</text>
</comment>
<dbReference type="InterPro" id="IPR037171">
    <property type="entry name" value="NagB/RpiA_transferase-like"/>
</dbReference>
<dbReference type="InterPro" id="IPR005900">
    <property type="entry name" value="6-phosphogluconolactonase_DevB"/>
</dbReference>
<dbReference type="PANTHER" id="PTHR11054">
    <property type="entry name" value="6-PHOSPHOGLUCONOLACTONASE"/>
    <property type="match status" value="1"/>
</dbReference>
<dbReference type="SUPFAM" id="SSF100950">
    <property type="entry name" value="NagB/RpiA/CoA transferase-like"/>
    <property type="match status" value="1"/>
</dbReference>
<evidence type="ECO:0000256" key="1">
    <source>
        <dbReference type="ARBA" id="ARBA00000832"/>
    </source>
</evidence>
<name>A0ABN6N9W7_9BACT</name>
<evidence type="ECO:0000256" key="6">
    <source>
        <dbReference type="ARBA" id="ARBA00020337"/>
    </source>
</evidence>
<keyword evidence="7" id="KW-0378">Hydrolase</keyword>
<gene>
    <name evidence="7" type="primary">pgl</name>
    <name evidence="9" type="ORF">AMPC_31450</name>
</gene>
<dbReference type="EC" id="3.1.1.31" evidence="5 7"/>
<accession>A0ABN6N9W7</accession>
<proteinExistence type="inferred from homology"/>
<dbReference type="CDD" id="cd01400">
    <property type="entry name" value="6PGL"/>
    <property type="match status" value="1"/>
</dbReference>
<evidence type="ECO:0000256" key="2">
    <source>
        <dbReference type="ARBA" id="ARBA00002681"/>
    </source>
</evidence>
<evidence type="ECO:0000256" key="5">
    <source>
        <dbReference type="ARBA" id="ARBA00013198"/>
    </source>
</evidence>
<dbReference type="InterPro" id="IPR006148">
    <property type="entry name" value="Glc/Gal-6P_isomerase"/>
</dbReference>
<comment type="function">
    <text evidence="2 7">Hydrolysis of 6-phosphogluconolactone to 6-phosphogluconate.</text>
</comment>
<evidence type="ECO:0000313" key="10">
    <source>
        <dbReference type="Proteomes" id="UP001162734"/>
    </source>
</evidence>
<evidence type="ECO:0000259" key="8">
    <source>
        <dbReference type="Pfam" id="PF01182"/>
    </source>
</evidence>
<dbReference type="Pfam" id="PF01182">
    <property type="entry name" value="Glucosamine_iso"/>
    <property type="match status" value="1"/>
</dbReference>
<evidence type="ECO:0000313" key="9">
    <source>
        <dbReference type="EMBL" id="BDG10032.1"/>
    </source>
</evidence>
<evidence type="ECO:0000256" key="7">
    <source>
        <dbReference type="RuleBase" id="RU365095"/>
    </source>
</evidence>
<dbReference type="Proteomes" id="UP001162734">
    <property type="component" value="Chromosome"/>
</dbReference>